<evidence type="ECO:0000256" key="1">
    <source>
        <dbReference type="SAM" id="MobiDB-lite"/>
    </source>
</evidence>
<reference evidence="2 3" key="1">
    <citation type="submission" date="2024-11" db="EMBL/GenBank/DDBJ databases">
        <title>Chromosome-level genome assembly of the freshwater bivalve Anodonta woodiana.</title>
        <authorList>
            <person name="Chen X."/>
        </authorList>
    </citation>
    <scope>NUCLEOTIDE SEQUENCE [LARGE SCALE GENOMIC DNA]</scope>
    <source>
        <strain evidence="2">MN2024</strain>
        <tissue evidence="2">Gills</tissue>
    </source>
</reference>
<gene>
    <name evidence="2" type="ORF">ACJMK2_044186</name>
</gene>
<keyword evidence="3" id="KW-1185">Reference proteome</keyword>
<dbReference type="EMBL" id="JBJQND010000009">
    <property type="protein sequence ID" value="KAL3866939.1"/>
    <property type="molecule type" value="Genomic_DNA"/>
</dbReference>
<comment type="caution">
    <text evidence="2">The sequence shown here is derived from an EMBL/GenBank/DDBJ whole genome shotgun (WGS) entry which is preliminary data.</text>
</comment>
<proteinExistence type="predicted"/>
<dbReference type="Gene3D" id="3.40.50.300">
    <property type="entry name" value="P-loop containing nucleotide triphosphate hydrolases"/>
    <property type="match status" value="1"/>
</dbReference>
<evidence type="ECO:0000313" key="2">
    <source>
        <dbReference type="EMBL" id="KAL3866939.1"/>
    </source>
</evidence>
<name>A0ABD3VZA6_SINWO</name>
<feature type="compositionally biased region" description="Polar residues" evidence="1">
    <location>
        <begin position="45"/>
        <end position="55"/>
    </location>
</feature>
<accession>A0ABD3VZA6</accession>
<feature type="compositionally biased region" description="Basic and acidic residues" evidence="1">
    <location>
        <begin position="24"/>
        <end position="42"/>
    </location>
</feature>
<dbReference type="Proteomes" id="UP001634394">
    <property type="component" value="Unassembled WGS sequence"/>
</dbReference>
<feature type="non-terminal residue" evidence="2">
    <location>
        <position position="142"/>
    </location>
</feature>
<organism evidence="2 3">
    <name type="scientific">Sinanodonta woodiana</name>
    <name type="common">Chinese pond mussel</name>
    <name type="synonym">Anodonta woodiana</name>
    <dbReference type="NCBI Taxonomy" id="1069815"/>
    <lineage>
        <taxon>Eukaryota</taxon>
        <taxon>Metazoa</taxon>
        <taxon>Spiralia</taxon>
        <taxon>Lophotrochozoa</taxon>
        <taxon>Mollusca</taxon>
        <taxon>Bivalvia</taxon>
        <taxon>Autobranchia</taxon>
        <taxon>Heteroconchia</taxon>
        <taxon>Palaeoheterodonta</taxon>
        <taxon>Unionida</taxon>
        <taxon>Unionoidea</taxon>
        <taxon>Unionidae</taxon>
        <taxon>Unioninae</taxon>
        <taxon>Sinanodonta</taxon>
    </lineage>
</organism>
<feature type="non-terminal residue" evidence="2">
    <location>
        <position position="1"/>
    </location>
</feature>
<protein>
    <submittedName>
        <fullName evidence="2">Uncharacterized protein</fullName>
    </submittedName>
</protein>
<dbReference type="AlphaFoldDB" id="A0ABD3VZA6"/>
<sequence>HRFPDTSQHLVNIVTDHVAHKSRTSTDGDNQVKKKENTEREGISSVATSGADSASYETNIHEKNIVLDRRQGDTRINKNRSNSDLHDFVTKYRTMAHSEKVFCHVTVLDFAGEFAFYSTHQAFMSWRTLYLLVTDMSKGLDD</sequence>
<dbReference type="InterPro" id="IPR027417">
    <property type="entry name" value="P-loop_NTPase"/>
</dbReference>
<feature type="region of interest" description="Disordered" evidence="1">
    <location>
        <begin position="20"/>
        <end position="55"/>
    </location>
</feature>
<evidence type="ECO:0000313" key="3">
    <source>
        <dbReference type="Proteomes" id="UP001634394"/>
    </source>
</evidence>